<keyword evidence="1" id="KW-0418">Kinase</keyword>
<dbReference type="STRING" id="86049.A0A1C1CSN6"/>
<evidence type="ECO:0000256" key="1">
    <source>
        <dbReference type="PROSITE-ProRule" id="PRU00781"/>
    </source>
</evidence>
<dbReference type="EMBL" id="LGRB01000009">
    <property type="protein sequence ID" value="OCT51506.1"/>
    <property type="molecule type" value="Genomic_DNA"/>
</dbReference>
<keyword evidence="1" id="KW-0067">ATP-binding</keyword>
<dbReference type="GO" id="GO:0005886">
    <property type="term" value="C:plasma membrane"/>
    <property type="evidence" value="ECO:0007669"/>
    <property type="project" value="TreeGrafter"/>
</dbReference>
<dbReference type="InterPro" id="IPR002498">
    <property type="entry name" value="PInositol-4-P-4/5-kinase_core"/>
</dbReference>
<keyword evidence="4" id="KW-1185">Reference proteome</keyword>
<dbReference type="GO" id="GO:0005524">
    <property type="term" value="F:ATP binding"/>
    <property type="evidence" value="ECO:0007669"/>
    <property type="project" value="UniProtKB-UniRule"/>
</dbReference>
<dbReference type="Proteomes" id="UP000094526">
    <property type="component" value="Unassembled WGS sequence"/>
</dbReference>
<evidence type="ECO:0000313" key="3">
    <source>
        <dbReference type="EMBL" id="OCT51506.1"/>
    </source>
</evidence>
<gene>
    <name evidence="3" type="ORF">CLCR_08787</name>
</gene>
<dbReference type="AlphaFoldDB" id="A0A1C1CSN6"/>
<proteinExistence type="predicted"/>
<dbReference type="eggNOG" id="ENOG502S39H">
    <property type="taxonomic scope" value="Eukaryota"/>
</dbReference>
<dbReference type="OrthoDB" id="70770at2759"/>
<comment type="caution">
    <text evidence="3">The sequence shown here is derived from an EMBL/GenBank/DDBJ whole genome shotgun (WGS) entry which is preliminary data.</text>
</comment>
<name>A0A1C1CSN6_9EURO</name>
<feature type="domain" description="PIPK" evidence="2">
    <location>
        <begin position="1"/>
        <end position="345"/>
    </location>
</feature>
<dbReference type="InterPro" id="IPR023610">
    <property type="entry name" value="PInositol-4/5-P-5/4-kinase"/>
</dbReference>
<dbReference type="PANTHER" id="PTHR23086">
    <property type="entry name" value="PHOSPHATIDYLINOSITOL-4-PHOSPHATE 5-KINASE"/>
    <property type="match status" value="1"/>
</dbReference>
<dbReference type="VEuPathDB" id="FungiDB:CLCR_08787"/>
<evidence type="ECO:0000259" key="2">
    <source>
        <dbReference type="PROSITE" id="PS51455"/>
    </source>
</evidence>
<dbReference type="SMART" id="SM00330">
    <property type="entry name" value="PIPKc"/>
    <property type="match status" value="1"/>
</dbReference>
<dbReference type="GO" id="GO:0046854">
    <property type="term" value="P:phosphatidylinositol phosphate biosynthetic process"/>
    <property type="evidence" value="ECO:0007669"/>
    <property type="project" value="TreeGrafter"/>
</dbReference>
<protein>
    <recommendedName>
        <fullName evidence="2">PIPK domain-containing protein</fullName>
    </recommendedName>
</protein>
<dbReference type="InterPro" id="IPR027484">
    <property type="entry name" value="PInositol-4-P-5-kinase_N"/>
</dbReference>
<dbReference type="InterPro" id="IPR027483">
    <property type="entry name" value="PInositol-4-P-4/5-kinase_C_sf"/>
</dbReference>
<dbReference type="VEuPathDB" id="FungiDB:G647_06579"/>
<dbReference type="PROSITE" id="PS51455">
    <property type="entry name" value="PIPK"/>
    <property type="match status" value="1"/>
</dbReference>
<dbReference type="GO" id="GO:0016308">
    <property type="term" value="F:1-phosphatidylinositol-4-phosphate 5-kinase activity"/>
    <property type="evidence" value="ECO:0007669"/>
    <property type="project" value="TreeGrafter"/>
</dbReference>
<keyword evidence="1" id="KW-0547">Nucleotide-binding</keyword>
<dbReference type="PANTHER" id="PTHR23086:SF126">
    <property type="entry name" value="PIPK DOMAIN-CONTAINING PROTEIN"/>
    <property type="match status" value="1"/>
</dbReference>
<dbReference type="Gene3D" id="3.30.800.10">
    <property type="entry name" value="Phosphatidylinositol Phosphate Kinase II Beta"/>
    <property type="match status" value="1"/>
</dbReference>
<keyword evidence="1" id="KW-0808">Transferase</keyword>
<accession>A0A1C1CSN6</accession>
<organism evidence="3 4">
    <name type="scientific">Cladophialophora carrionii</name>
    <dbReference type="NCBI Taxonomy" id="86049"/>
    <lineage>
        <taxon>Eukaryota</taxon>
        <taxon>Fungi</taxon>
        <taxon>Dikarya</taxon>
        <taxon>Ascomycota</taxon>
        <taxon>Pezizomycotina</taxon>
        <taxon>Eurotiomycetes</taxon>
        <taxon>Chaetothyriomycetidae</taxon>
        <taxon>Chaetothyriales</taxon>
        <taxon>Herpotrichiellaceae</taxon>
        <taxon>Cladophialophora</taxon>
    </lineage>
</organism>
<sequence>MGRRDDQISRSIVFAVQRDDQAQDNRLRFWKPIRTFFALYGLFLIKIRPELFRNLREKTWNLSDKEYKASFKDKNSLVSKGDMGYSGSTLRSYQHQTFYTTKDNRYLIKSVPRRFEHSFFRDDLLQPYVSHMESRPTSLLVRITDFLGWRYPSLGGLFGLSPTYHLVMENLLHGQKENSNWQTFDLKPMSYFFPERDIAGGKLASEATKSKLADKFNEKLILSRDDADEFLKTLEQDTELLAQHNAVDYSLMLVRIPKSSSPADESQNPFKDPPNWRTGVPSQDDKWLYRAVILDFFWAKHKTQAKTMTMLVSAWRMLDDKGPMSITTTAPEYRSRFLDMCREIVKVEE</sequence>
<dbReference type="Gene3D" id="3.30.810.10">
    <property type="entry name" value="2-Layer Sandwich"/>
    <property type="match status" value="1"/>
</dbReference>
<evidence type="ECO:0000313" key="4">
    <source>
        <dbReference type="Proteomes" id="UP000094526"/>
    </source>
</evidence>
<dbReference type="SUPFAM" id="SSF56104">
    <property type="entry name" value="SAICAR synthase-like"/>
    <property type="match status" value="1"/>
</dbReference>
<reference evidence="4" key="1">
    <citation type="submission" date="2015-07" db="EMBL/GenBank/DDBJ databases">
        <authorList>
            <person name="Teixeira M.M."/>
            <person name="Souza R.C."/>
            <person name="Almeida L.G."/>
            <person name="Vicente V.A."/>
            <person name="de Hoog S."/>
            <person name="Bocca A.L."/>
            <person name="de Almeida S.R."/>
            <person name="Vasconcelos A.T."/>
            <person name="Felipe M.S."/>
        </authorList>
    </citation>
    <scope>NUCLEOTIDE SEQUENCE [LARGE SCALE GENOMIC DNA]</scope>
    <source>
        <strain evidence="4">KSF</strain>
    </source>
</reference>
<dbReference type="Pfam" id="PF01504">
    <property type="entry name" value="PIP5K"/>
    <property type="match status" value="1"/>
</dbReference>